<evidence type="ECO:0000256" key="6">
    <source>
        <dbReference type="SAM" id="Phobius"/>
    </source>
</evidence>
<feature type="transmembrane region" description="Helical" evidence="6">
    <location>
        <begin position="263"/>
        <end position="285"/>
    </location>
</feature>
<dbReference type="RefSeq" id="WP_075417369.1">
    <property type="nucleotide sequence ID" value="NZ_MSKL01000006.1"/>
</dbReference>
<dbReference type="InterPro" id="IPR042094">
    <property type="entry name" value="T2SS_GspF_sf"/>
</dbReference>
<feature type="domain" description="Type II secretion system protein GspF" evidence="7">
    <location>
        <begin position="154"/>
        <end position="280"/>
    </location>
</feature>
<evidence type="ECO:0000256" key="2">
    <source>
        <dbReference type="ARBA" id="ARBA00022475"/>
    </source>
</evidence>
<dbReference type="EMBL" id="MSKL01000006">
    <property type="protein sequence ID" value="OLO50753.1"/>
    <property type="molecule type" value="Genomic_DNA"/>
</dbReference>
<dbReference type="InterPro" id="IPR018076">
    <property type="entry name" value="T2SS_GspF_dom"/>
</dbReference>
<comment type="subcellular location">
    <subcellularLocation>
        <location evidence="1">Cell membrane</location>
        <topology evidence="1">Multi-pass membrane protein</topology>
    </subcellularLocation>
</comment>
<evidence type="ECO:0000256" key="5">
    <source>
        <dbReference type="ARBA" id="ARBA00023136"/>
    </source>
</evidence>
<keyword evidence="4 6" id="KW-1133">Transmembrane helix</keyword>
<evidence type="ECO:0000259" key="7">
    <source>
        <dbReference type="Pfam" id="PF00482"/>
    </source>
</evidence>
<protein>
    <recommendedName>
        <fullName evidence="7">Type II secretion system protein GspF domain-containing protein</fullName>
    </recommendedName>
</protein>
<feature type="transmembrane region" description="Helical" evidence="6">
    <location>
        <begin position="118"/>
        <end position="138"/>
    </location>
</feature>
<keyword evidence="5 6" id="KW-0472">Membrane</keyword>
<evidence type="ECO:0000313" key="8">
    <source>
        <dbReference type="EMBL" id="OLO50753.1"/>
    </source>
</evidence>
<accession>A0A1Q8VRP4</accession>
<dbReference type="Gene3D" id="1.20.81.30">
    <property type="entry name" value="Type II secretion system (T2SS), domain F"/>
    <property type="match status" value="1"/>
</dbReference>
<gene>
    <name evidence="8" type="ORF">BKH28_02740</name>
</gene>
<comment type="caution">
    <text evidence="8">The sequence shown here is derived from an EMBL/GenBank/DDBJ whole genome shotgun (WGS) entry which is preliminary data.</text>
</comment>
<dbReference type="PANTHER" id="PTHR35007:SF2">
    <property type="entry name" value="PILUS ASSEMBLE PROTEIN"/>
    <property type="match status" value="1"/>
</dbReference>
<organism evidence="8 9">
    <name type="scientific">Actinomyces oris</name>
    <dbReference type="NCBI Taxonomy" id="544580"/>
    <lineage>
        <taxon>Bacteria</taxon>
        <taxon>Bacillati</taxon>
        <taxon>Actinomycetota</taxon>
        <taxon>Actinomycetes</taxon>
        <taxon>Actinomycetales</taxon>
        <taxon>Actinomycetaceae</taxon>
        <taxon>Actinomyces</taxon>
    </lineage>
</organism>
<dbReference type="PANTHER" id="PTHR35007">
    <property type="entry name" value="INTEGRAL MEMBRANE PROTEIN-RELATED"/>
    <property type="match status" value="1"/>
</dbReference>
<dbReference type="Proteomes" id="UP000186394">
    <property type="component" value="Unassembled WGS sequence"/>
</dbReference>
<reference evidence="8 9" key="1">
    <citation type="submission" date="2016-12" db="EMBL/GenBank/DDBJ databases">
        <title>Genomic comparison of strains in the 'Actinomyces naeslundii' group.</title>
        <authorList>
            <person name="Mughal S.R."/>
            <person name="Do T."/>
            <person name="Gilbert S.C."/>
            <person name="Witherden E.A."/>
            <person name="Didelot X."/>
            <person name="Beighton D."/>
        </authorList>
    </citation>
    <scope>NUCLEOTIDE SEQUENCE [LARGE SCALE GENOMIC DNA]</scope>
    <source>
        <strain evidence="8 9">P6N</strain>
    </source>
</reference>
<dbReference type="GO" id="GO:0005886">
    <property type="term" value="C:plasma membrane"/>
    <property type="evidence" value="ECO:0007669"/>
    <property type="project" value="UniProtKB-SubCell"/>
</dbReference>
<evidence type="ECO:0000256" key="4">
    <source>
        <dbReference type="ARBA" id="ARBA00022989"/>
    </source>
</evidence>
<evidence type="ECO:0000256" key="3">
    <source>
        <dbReference type="ARBA" id="ARBA00022692"/>
    </source>
</evidence>
<proteinExistence type="predicted"/>
<name>A0A1Q8VRP4_9ACTO</name>
<dbReference type="OrthoDB" id="3362351at2"/>
<dbReference type="Pfam" id="PF00482">
    <property type="entry name" value="T2SSF"/>
    <property type="match status" value="1"/>
</dbReference>
<evidence type="ECO:0000256" key="1">
    <source>
        <dbReference type="ARBA" id="ARBA00004651"/>
    </source>
</evidence>
<sequence>MVSLGFGGLAALIVLVAARGVQLLRSSSFEDVIDTDLIDSSDQTKVGPVTRIIDSLGRATQRIISGMYSKNYLSLLSKQLRAAGQSSNLTTQMFIQRQSGFVCVGLLLLVLFSASNQILAGIVAFVLMSSWMHAWLMLSIRTRQESIEKDLPDFLDVLAVTVAAGLPFRTALDRVSDQHSGPLAEEMRLMRREMQLGVPRRTAMEGLRERNGSESVATFVTAILQSEELGTPLEDALRQIAQEVRRQHGQQVRRNAAKAQPKVSLVVTMMIVPGALILLIGGMLVSNWESIMGLFDV</sequence>
<keyword evidence="2" id="KW-1003">Cell membrane</keyword>
<keyword evidence="3 6" id="KW-0812">Transmembrane</keyword>
<evidence type="ECO:0000313" key="9">
    <source>
        <dbReference type="Proteomes" id="UP000186394"/>
    </source>
</evidence>
<dbReference type="AlphaFoldDB" id="A0A1Q8VRP4"/>